<sequence length="150" mass="16415">MDSARVKKLWRLSIRMRQTGTPTQSQVSEGLTMRDPDAVPLVTPPSRVVDQGEKDILCIDDSFMAVLKSKIELVNLLVEVMIVLANLRIEPVVEMTLPTSLIEVSIKVTTTKMEEIVGMFGPKASKGFAEVAEVIPAASHPLVEAQVETS</sequence>
<comment type="caution">
    <text evidence="1">The sequence shown here is derived from an EMBL/GenBank/DDBJ whole genome shotgun (WGS) entry which is preliminary data.</text>
</comment>
<organism evidence="1 2">
    <name type="scientific">Cocos nucifera</name>
    <name type="common">Coconut palm</name>
    <dbReference type="NCBI Taxonomy" id="13894"/>
    <lineage>
        <taxon>Eukaryota</taxon>
        <taxon>Viridiplantae</taxon>
        <taxon>Streptophyta</taxon>
        <taxon>Embryophyta</taxon>
        <taxon>Tracheophyta</taxon>
        <taxon>Spermatophyta</taxon>
        <taxon>Magnoliopsida</taxon>
        <taxon>Liliopsida</taxon>
        <taxon>Arecaceae</taxon>
        <taxon>Arecoideae</taxon>
        <taxon>Cocoseae</taxon>
        <taxon>Attaleinae</taxon>
        <taxon>Cocos</taxon>
    </lineage>
</organism>
<reference evidence="1" key="1">
    <citation type="journal article" date="2017" name="Gigascience">
        <title>The genome draft of coconut (Cocos nucifera).</title>
        <authorList>
            <person name="Xiao Y."/>
            <person name="Xu P."/>
            <person name="Fan H."/>
            <person name="Baudouin L."/>
            <person name="Xia W."/>
            <person name="Bocs S."/>
            <person name="Xu J."/>
            <person name="Li Q."/>
            <person name="Guo A."/>
            <person name="Zhou L."/>
            <person name="Li J."/>
            <person name="Wu Y."/>
            <person name="Ma Z."/>
            <person name="Armero A."/>
            <person name="Issali A.E."/>
            <person name="Liu N."/>
            <person name="Peng M."/>
            <person name="Yang Y."/>
        </authorList>
    </citation>
    <scope>NUCLEOTIDE SEQUENCE</scope>
    <source>
        <tissue evidence="1">Spear leaf of Hainan Tall coconut</tissue>
    </source>
</reference>
<gene>
    <name evidence="1" type="ORF">COCNU_09G010070</name>
</gene>
<name>A0A8K0ILH3_COCNU</name>
<evidence type="ECO:0000313" key="1">
    <source>
        <dbReference type="EMBL" id="KAG1361544.1"/>
    </source>
</evidence>
<evidence type="ECO:0000313" key="2">
    <source>
        <dbReference type="Proteomes" id="UP000797356"/>
    </source>
</evidence>
<proteinExistence type="predicted"/>
<dbReference type="EMBL" id="CM017880">
    <property type="protein sequence ID" value="KAG1361544.1"/>
    <property type="molecule type" value="Genomic_DNA"/>
</dbReference>
<dbReference type="AlphaFoldDB" id="A0A8K0ILH3"/>
<reference evidence="1" key="2">
    <citation type="submission" date="2019-07" db="EMBL/GenBank/DDBJ databases">
        <authorList>
            <person name="Yang Y."/>
            <person name="Bocs S."/>
            <person name="Baudouin L."/>
        </authorList>
    </citation>
    <scope>NUCLEOTIDE SEQUENCE</scope>
    <source>
        <tissue evidence="1">Spear leaf of Hainan Tall coconut</tissue>
    </source>
</reference>
<dbReference type="Proteomes" id="UP000797356">
    <property type="component" value="Chromosome 9"/>
</dbReference>
<accession>A0A8K0ILH3</accession>
<protein>
    <submittedName>
        <fullName evidence="1">Uncharacterized protein</fullName>
    </submittedName>
</protein>
<keyword evidence="2" id="KW-1185">Reference proteome</keyword>